<keyword evidence="4" id="KW-1133">Transmembrane helix</keyword>
<dbReference type="InterPro" id="IPR013806">
    <property type="entry name" value="Kringle-like"/>
</dbReference>
<name>A0A640KHD6_LEITA</name>
<dbReference type="Pfam" id="PF00051">
    <property type="entry name" value="Kringle"/>
    <property type="match status" value="1"/>
</dbReference>
<dbReference type="AlphaFoldDB" id="A0A640KHD6"/>
<keyword evidence="8" id="KW-1185">Reference proteome</keyword>
<dbReference type="InterPro" id="IPR000001">
    <property type="entry name" value="Kringle"/>
</dbReference>
<evidence type="ECO:0000256" key="5">
    <source>
        <dbReference type="SAM" id="SignalP"/>
    </source>
</evidence>
<evidence type="ECO:0000256" key="1">
    <source>
        <dbReference type="ARBA" id="ARBA00022572"/>
    </source>
</evidence>
<evidence type="ECO:0000256" key="4">
    <source>
        <dbReference type="SAM" id="Phobius"/>
    </source>
</evidence>
<keyword evidence="2" id="KW-1015">Disulfide bond</keyword>
<keyword evidence="4" id="KW-0472">Membrane</keyword>
<keyword evidence="4" id="KW-0812">Transmembrane</keyword>
<dbReference type="GO" id="GO:0004175">
    <property type="term" value="F:endopeptidase activity"/>
    <property type="evidence" value="ECO:0007669"/>
    <property type="project" value="TreeGrafter"/>
</dbReference>
<feature type="chain" id="PRO_5024941052" description="Kringle domain-containing protein" evidence="5">
    <location>
        <begin position="42"/>
        <end position="1140"/>
    </location>
</feature>
<protein>
    <recommendedName>
        <fullName evidence="6">Kringle domain-containing protein</fullName>
    </recommendedName>
</protein>
<dbReference type="InterPro" id="IPR050759">
    <property type="entry name" value="Serine_protease_kringle"/>
</dbReference>
<feature type="domain" description="Kringle" evidence="6">
    <location>
        <begin position="57"/>
        <end position="129"/>
    </location>
</feature>
<dbReference type="GO" id="GO:0005102">
    <property type="term" value="F:signaling receptor binding"/>
    <property type="evidence" value="ECO:0007669"/>
    <property type="project" value="TreeGrafter"/>
</dbReference>
<dbReference type="Gene3D" id="2.40.20.10">
    <property type="entry name" value="Plasminogen Kringle 4"/>
    <property type="match status" value="1"/>
</dbReference>
<dbReference type="InterPro" id="IPR038178">
    <property type="entry name" value="Kringle_sf"/>
</dbReference>
<evidence type="ECO:0000259" key="6">
    <source>
        <dbReference type="PROSITE" id="PS50070"/>
    </source>
</evidence>
<evidence type="ECO:0000313" key="7">
    <source>
        <dbReference type="EMBL" id="GET89136.1"/>
    </source>
</evidence>
<comment type="caution">
    <text evidence="7">The sequence shown here is derived from an EMBL/GenBank/DDBJ whole genome shotgun (WGS) entry which is preliminary data.</text>
</comment>
<keyword evidence="1" id="KW-0420">Kringle</keyword>
<dbReference type="GO" id="GO:0051898">
    <property type="term" value="P:negative regulation of phosphatidylinositol 3-kinase/protein kinase B signal transduction"/>
    <property type="evidence" value="ECO:0007669"/>
    <property type="project" value="TreeGrafter"/>
</dbReference>
<reference evidence="7" key="1">
    <citation type="submission" date="2019-11" db="EMBL/GenBank/DDBJ databases">
        <title>Leishmania tarentolae CDS.</title>
        <authorList>
            <person name="Goto Y."/>
            <person name="Yamagishi J."/>
        </authorList>
    </citation>
    <scope>NUCLEOTIDE SEQUENCE [LARGE SCALE GENOMIC DNA]</scope>
    <source>
        <strain evidence="7">Parrot Tar II</strain>
    </source>
</reference>
<keyword evidence="5" id="KW-0732">Signal</keyword>
<evidence type="ECO:0000256" key="2">
    <source>
        <dbReference type="ARBA" id="ARBA00023157"/>
    </source>
</evidence>
<evidence type="ECO:0000313" key="8">
    <source>
        <dbReference type="Proteomes" id="UP000419144"/>
    </source>
</evidence>
<dbReference type="PANTHER" id="PTHR24261:SF16">
    <property type="entry name" value="PHOSPHOINOSITIDE-3-KINASE-INTERACTING PROTEIN 1"/>
    <property type="match status" value="1"/>
</dbReference>
<dbReference type="OrthoDB" id="272018at2759"/>
<dbReference type="PROSITE" id="PS50070">
    <property type="entry name" value="KRINGLE_2"/>
    <property type="match status" value="1"/>
</dbReference>
<dbReference type="VEuPathDB" id="TriTrypDB:LtaPh_2505000"/>
<evidence type="ECO:0000256" key="3">
    <source>
        <dbReference type="SAM" id="MobiDB-lite"/>
    </source>
</evidence>
<dbReference type="EMBL" id="BLBS01000034">
    <property type="protein sequence ID" value="GET89136.1"/>
    <property type="molecule type" value="Genomic_DNA"/>
</dbReference>
<dbReference type="SMART" id="SM00130">
    <property type="entry name" value="KR"/>
    <property type="match status" value="1"/>
</dbReference>
<dbReference type="GO" id="GO:0005615">
    <property type="term" value="C:extracellular space"/>
    <property type="evidence" value="ECO:0007669"/>
    <property type="project" value="TreeGrafter"/>
</dbReference>
<dbReference type="PANTHER" id="PTHR24261">
    <property type="entry name" value="PLASMINOGEN-RELATED"/>
    <property type="match status" value="1"/>
</dbReference>
<organism evidence="7 8">
    <name type="scientific">Leishmania tarentolae</name>
    <name type="common">Sauroleishmania tarentolae</name>
    <dbReference type="NCBI Taxonomy" id="5689"/>
    <lineage>
        <taxon>Eukaryota</taxon>
        <taxon>Discoba</taxon>
        <taxon>Euglenozoa</taxon>
        <taxon>Kinetoplastea</taxon>
        <taxon>Metakinetoplastina</taxon>
        <taxon>Trypanosomatida</taxon>
        <taxon>Trypanosomatidae</taxon>
        <taxon>Leishmaniinae</taxon>
        <taxon>Leishmania</taxon>
        <taxon>lizard Leishmania</taxon>
    </lineage>
</organism>
<dbReference type="Proteomes" id="UP000419144">
    <property type="component" value="Unassembled WGS sequence"/>
</dbReference>
<proteinExistence type="predicted"/>
<accession>A0A640KHD6</accession>
<dbReference type="SUPFAM" id="SSF57440">
    <property type="entry name" value="Kringle-like"/>
    <property type="match status" value="1"/>
</dbReference>
<feature type="region of interest" description="Disordered" evidence="3">
    <location>
        <begin position="1065"/>
        <end position="1089"/>
    </location>
</feature>
<feature type="transmembrane region" description="Helical" evidence="4">
    <location>
        <begin position="1098"/>
        <end position="1119"/>
    </location>
</feature>
<sequence>MTSSRMSPRTMCTPTPMISGVFMLAVVGLLLLCSTASPATANSTCGSVSDVHYFPGGQDYRGAMHVTEKGIPCHSSSSQTPQNKGVRLESAAGVGHHNYCRNASDSGEPGCLAATPDGDYNVCAMTAVCSEKPFVRPTVQFLPVSGTKMATNSSSNYLAIDCYPRPCIIHYELGTEATASATSPVYTQPLLLEQSTTVKTYVRYETTEPMRAQARYTVALSAVLATSTSIQFMPSDAVVYSHPILVELKGVTNVSDVLLFRDDDFLNPTTYRGGVLRLKRSTNIVAVVNGIQVVFANYKLNITERPLHVYPPSGTYVGGVTVLVRDPQPPATYYMYVNQSTQWQSLDTLLFPWTTIGTSELDIVALHGGGIESLEKLVYHVVPATPPTIFPNPSVVYHHPVNATCTAPLAKRVAVSVYRDAAMQDVVMEDAFYVLLDEPGAYTVTCTYTDDLHATHTSTAILRLTAMPMRSPTFTPACGTSFPAIELSLQMELNVSNLLPGDLATSWSVSASATGGARIPMITRSTDDDNIFVYDVFQQKPIQEPTKMEVYATAHSLKPFKAQSPLSTCTYSLYPLDKLDTPYFSAIPDCARGIEPVSPSCIVALKLQLASCLHFYSTELIAIEPFGPIVTMRVRGLAAAIQADMYNRMGDCASDLQNRGVLSDVRNETSGKIMLATSWHVTMPKRMAARVYTGLPITVRVTGFHADAGEYHLVRSDYSCENISLLPEVIIVTFPDSPTASGSSRVSPDRDNFTYLTFQVPTAGQYKLCSYISNALYEVPFSSSVEGAATPAVNRYLDVVVQPWPTVAAVSAEKCGGLAPPEEKGVAFSLSMAAVPAGAYASLAYSFGSAGWVSVPFPTDATMQRGGAASVSIGPLSRNTRPLEVLDVSLDPTTGASQTCVFFVSAANSSLQRGELTYLFYKVSASDMPADLTGVMLLLQGQFHPAEMILIDVYENVTSNPAADKQSSSLQLLRRVTARPSAPTAFGVAIPDAVLGLVAGGQHTPYVIQVTLDGMHVTAVPLTVALSPLALAMTPSEVCSSGLAFEDKCLCKNKQTKVMSVCGTGIEDSDSSDEPSSHPTTEPASDTDLTPVTLGQRLVFLFAYLGLLASIAGYIVISIKRNGTRREREQCAEDWTVEAS</sequence>
<gene>
    <name evidence="7" type="ORF">LtaPh_2505000</name>
</gene>
<feature type="signal peptide" evidence="5">
    <location>
        <begin position="1"/>
        <end position="41"/>
    </location>
</feature>